<comment type="similarity">
    <text evidence="1">Belongs to the PPP4R2 family.</text>
</comment>
<dbReference type="GO" id="GO:0019888">
    <property type="term" value="F:protein phosphatase regulator activity"/>
    <property type="evidence" value="ECO:0007669"/>
    <property type="project" value="InterPro"/>
</dbReference>
<evidence type="ECO:0000256" key="2">
    <source>
        <dbReference type="SAM" id="MobiDB-lite"/>
    </source>
</evidence>
<feature type="compositionally biased region" description="Low complexity" evidence="2">
    <location>
        <begin position="204"/>
        <end position="218"/>
    </location>
</feature>
<accession>A0A318ZEQ1</accession>
<dbReference type="GO" id="GO:0030289">
    <property type="term" value="C:protein phosphatase 4 complex"/>
    <property type="evidence" value="ECO:0007669"/>
    <property type="project" value="InterPro"/>
</dbReference>
<feature type="compositionally biased region" description="Polar residues" evidence="2">
    <location>
        <begin position="454"/>
        <end position="463"/>
    </location>
</feature>
<dbReference type="EMBL" id="KZ821255">
    <property type="protein sequence ID" value="PYH42080.1"/>
    <property type="molecule type" value="Genomic_DNA"/>
</dbReference>
<dbReference type="GeneID" id="37079555"/>
<dbReference type="RefSeq" id="XP_025428062.1">
    <property type="nucleotide sequence ID" value="XM_025578326.1"/>
</dbReference>
<sequence length="463" mass="47339">MSLDEESLEIAANGGAIDLSKWPNIVEPLLERLQHNVYNVFPMPRLPPAAAQPPTLPSAATILAQNTTPPTNPMTTDTTISNTGADTTIEPNLQTPPRPAATSTTTTPLSNERIPDSQPFSQAAASSSSPSENPSTLPAALENLLTAISANIRTLFASKPPHTVQRLAELILRPTAHYRTLPAYLRAVDRVVSVTSPADIFPFQTKTGTQQPLTQQQQPNGATLNGSGTAEPSFMFSVDHGLGSDESLGGALLTPIPWLHNTASSPEGEGDQEPVGGVGVVGIVGGEGETRGLAAAQTSLGSGISAAAAGEGEGLSTAAATTGQIHTENAVMGGMEASGVLNEPSVEDVPHARGPPVVGVEDLGLQDGKGVEMNLDGASDAAGSGPQQVQQQTQAQSQESSAGLSGAQQQQEPVATSLGDGQTQEGGSFPEPGTDGDGDIALEDAKVEDASATAEKSQPQQQG</sequence>
<feature type="compositionally biased region" description="Low complexity" evidence="2">
    <location>
        <begin position="65"/>
        <end position="83"/>
    </location>
</feature>
<dbReference type="PANTHER" id="PTHR16487:SF0">
    <property type="entry name" value="PROTEIN PHOSPHATASE 4 REGULATORY SUBUNIT 2-RELATED"/>
    <property type="match status" value="1"/>
</dbReference>
<dbReference type="AlphaFoldDB" id="A0A318ZEQ1"/>
<evidence type="ECO:0000313" key="4">
    <source>
        <dbReference type="Proteomes" id="UP000248349"/>
    </source>
</evidence>
<feature type="region of interest" description="Disordered" evidence="2">
    <location>
        <begin position="368"/>
        <end position="463"/>
    </location>
</feature>
<feature type="region of interest" description="Disordered" evidence="2">
    <location>
        <begin position="203"/>
        <end position="225"/>
    </location>
</feature>
<dbReference type="PANTHER" id="PTHR16487">
    <property type="entry name" value="PPP4R2-RELATED PROTEIN"/>
    <property type="match status" value="1"/>
</dbReference>
<dbReference type="GO" id="GO:0005737">
    <property type="term" value="C:cytoplasm"/>
    <property type="evidence" value="ECO:0007669"/>
    <property type="project" value="TreeGrafter"/>
</dbReference>
<dbReference type="Pfam" id="PF09184">
    <property type="entry name" value="PPP4R2"/>
    <property type="match status" value="1"/>
</dbReference>
<name>A0A318ZEQ1_9EURO</name>
<proteinExistence type="inferred from homology"/>
<dbReference type="InterPro" id="IPR015267">
    <property type="entry name" value="PPP4R2"/>
</dbReference>
<dbReference type="STRING" id="1450539.A0A318ZEQ1"/>
<organism evidence="3 4">
    <name type="scientific">Aspergillus saccharolyticus JOP 1030-1</name>
    <dbReference type="NCBI Taxonomy" id="1450539"/>
    <lineage>
        <taxon>Eukaryota</taxon>
        <taxon>Fungi</taxon>
        <taxon>Dikarya</taxon>
        <taxon>Ascomycota</taxon>
        <taxon>Pezizomycotina</taxon>
        <taxon>Eurotiomycetes</taxon>
        <taxon>Eurotiomycetidae</taxon>
        <taxon>Eurotiales</taxon>
        <taxon>Aspergillaceae</taxon>
        <taxon>Aspergillus</taxon>
        <taxon>Aspergillus subgen. Circumdati</taxon>
    </lineage>
</organism>
<feature type="region of interest" description="Disordered" evidence="2">
    <location>
        <begin position="65"/>
        <end position="137"/>
    </location>
</feature>
<keyword evidence="4" id="KW-1185">Reference proteome</keyword>
<dbReference type="GO" id="GO:0005634">
    <property type="term" value="C:nucleus"/>
    <property type="evidence" value="ECO:0007669"/>
    <property type="project" value="TreeGrafter"/>
</dbReference>
<evidence type="ECO:0008006" key="5">
    <source>
        <dbReference type="Google" id="ProtNLM"/>
    </source>
</evidence>
<reference evidence="3 4" key="1">
    <citation type="submission" date="2016-12" db="EMBL/GenBank/DDBJ databases">
        <title>The genomes of Aspergillus section Nigri reveals drivers in fungal speciation.</title>
        <authorList>
            <consortium name="DOE Joint Genome Institute"/>
            <person name="Vesth T.C."/>
            <person name="Nybo J."/>
            <person name="Theobald S."/>
            <person name="Brandl J."/>
            <person name="Frisvad J.C."/>
            <person name="Nielsen K.F."/>
            <person name="Lyhne E.K."/>
            <person name="Kogle M.E."/>
            <person name="Kuo A."/>
            <person name="Riley R."/>
            <person name="Clum A."/>
            <person name="Nolan M."/>
            <person name="Lipzen A."/>
            <person name="Salamov A."/>
            <person name="Henrissat B."/>
            <person name="Wiebenga A."/>
            <person name="De Vries R.P."/>
            <person name="Grigoriev I.V."/>
            <person name="Mortensen U.H."/>
            <person name="Andersen M.R."/>
            <person name="Baker S.E."/>
        </authorList>
    </citation>
    <scope>NUCLEOTIDE SEQUENCE [LARGE SCALE GENOMIC DNA]</scope>
    <source>
        <strain evidence="3 4">JOP 1030-1</strain>
    </source>
</reference>
<gene>
    <name evidence="3" type="ORF">BP01DRAFT_394471</name>
</gene>
<dbReference type="Proteomes" id="UP000248349">
    <property type="component" value="Unassembled WGS sequence"/>
</dbReference>
<protein>
    <recommendedName>
        <fullName evidence="5">Protein phosphatase 4 core regulatory subunit R2</fullName>
    </recommendedName>
</protein>
<feature type="compositionally biased region" description="Polar residues" evidence="2">
    <location>
        <begin position="84"/>
        <end position="93"/>
    </location>
</feature>
<feature type="compositionally biased region" description="Low complexity" evidence="2">
    <location>
        <begin position="117"/>
        <end position="135"/>
    </location>
</feature>
<evidence type="ECO:0000313" key="3">
    <source>
        <dbReference type="EMBL" id="PYH42080.1"/>
    </source>
</evidence>
<feature type="compositionally biased region" description="Low complexity" evidence="2">
    <location>
        <begin position="381"/>
        <end position="412"/>
    </location>
</feature>
<dbReference type="OrthoDB" id="341898at2759"/>
<evidence type="ECO:0000256" key="1">
    <source>
        <dbReference type="ARBA" id="ARBA00009207"/>
    </source>
</evidence>